<feature type="region of interest" description="Disordered" evidence="4">
    <location>
        <begin position="1"/>
        <end position="24"/>
    </location>
</feature>
<feature type="compositionally biased region" description="Polar residues" evidence="4">
    <location>
        <begin position="383"/>
        <end position="397"/>
    </location>
</feature>
<keyword evidence="3" id="KW-0539">Nucleus</keyword>
<comment type="similarity">
    <text evidence="2">Belongs to the ESS2 family.</text>
</comment>
<evidence type="ECO:0000256" key="3">
    <source>
        <dbReference type="ARBA" id="ARBA00023242"/>
    </source>
</evidence>
<evidence type="ECO:0000256" key="4">
    <source>
        <dbReference type="SAM" id="MobiDB-lite"/>
    </source>
</evidence>
<evidence type="ECO:0000256" key="1">
    <source>
        <dbReference type="ARBA" id="ARBA00004123"/>
    </source>
</evidence>
<dbReference type="EMBL" id="CAJPDQ010000007">
    <property type="protein sequence ID" value="CAF9912217.1"/>
    <property type="molecule type" value="Genomic_DNA"/>
</dbReference>
<dbReference type="Pfam" id="PF09751">
    <property type="entry name" value="Es2"/>
    <property type="match status" value="1"/>
</dbReference>
<gene>
    <name evidence="5" type="ORF">GOMPHAMPRED_007595</name>
</gene>
<organism evidence="5 6">
    <name type="scientific">Gomphillus americanus</name>
    <dbReference type="NCBI Taxonomy" id="1940652"/>
    <lineage>
        <taxon>Eukaryota</taxon>
        <taxon>Fungi</taxon>
        <taxon>Dikarya</taxon>
        <taxon>Ascomycota</taxon>
        <taxon>Pezizomycotina</taxon>
        <taxon>Lecanoromycetes</taxon>
        <taxon>OSLEUM clade</taxon>
        <taxon>Ostropomycetidae</taxon>
        <taxon>Ostropales</taxon>
        <taxon>Graphidaceae</taxon>
        <taxon>Gomphilloideae</taxon>
        <taxon>Gomphillus</taxon>
    </lineage>
</organism>
<comment type="caution">
    <text evidence="5">The sequence shown here is derived from an EMBL/GenBank/DDBJ whole genome shotgun (WGS) entry which is preliminary data.</text>
</comment>
<evidence type="ECO:0000313" key="5">
    <source>
        <dbReference type="EMBL" id="CAF9912217.1"/>
    </source>
</evidence>
<dbReference type="InterPro" id="IPR019148">
    <property type="entry name" value="Nuclear_protein_DGCR14_ESS-2"/>
</dbReference>
<feature type="region of interest" description="Disordered" evidence="4">
    <location>
        <begin position="269"/>
        <end position="310"/>
    </location>
</feature>
<name>A0A8H3I268_9LECA</name>
<evidence type="ECO:0000256" key="2">
    <source>
        <dbReference type="ARBA" id="ARBA00009072"/>
    </source>
</evidence>
<dbReference type="GO" id="GO:0071013">
    <property type="term" value="C:catalytic step 2 spliceosome"/>
    <property type="evidence" value="ECO:0007669"/>
    <property type="project" value="TreeGrafter"/>
</dbReference>
<dbReference type="Proteomes" id="UP000664169">
    <property type="component" value="Unassembled WGS sequence"/>
</dbReference>
<dbReference type="PANTHER" id="PTHR12940">
    <property type="entry name" value="ES-2 PROTEIN - RELATED"/>
    <property type="match status" value="1"/>
</dbReference>
<evidence type="ECO:0000313" key="6">
    <source>
        <dbReference type="Proteomes" id="UP000664169"/>
    </source>
</evidence>
<sequence>MTSPSMALAKRKPDNELMPPPPRVKRIKRPVRVLDEDSYSDALSHIIARDFFPGLLELESQEEYLDALSSKDNSWIESAGRKLAAAMTPQHGRRRPTGLTPSKVRAGLRAEQATNSLDGNSQAESKVDLNLSLNDFLAKYTSEDAESFNKVLDKQNQKRAEKHAWLWNGNKLLAPAQIAYRKQQQKLISNAAATKALDGKTPTSITETDTRPAGPESWKHVGKNSLIFQPDNLEDSIQTIQQKSEEISRAAPKKVMHGNTRLASQIFGAPVEDSRPPSPTLSAVKDAIAGRPRIPASEGGYDGSETPRVNGYAFVDSEEPEPEPEPQSKHSLDWSQISFGDIDAKQNPFSMQESSSREKLHHRLVDKSTRKKQEQQKEGQSKTPVTSKLYQSSTDDNSVAAPSLTPAGHRLLGRLGGATPLRNAATADIWNGEKSRTPRGLLLKGLVTPRQ</sequence>
<evidence type="ECO:0008006" key="7">
    <source>
        <dbReference type="Google" id="ProtNLM"/>
    </source>
</evidence>
<reference evidence="5" key="1">
    <citation type="submission" date="2021-03" db="EMBL/GenBank/DDBJ databases">
        <authorList>
            <person name="Tagirdzhanova G."/>
        </authorList>
    </citation>
    <scope>NUCLEOTIDE SEQUENCE</scope>
</reference>
<feature type="region of interest" description="Disordered" evidence="4">
    <location>
        <begin position="85"/>
        <end position="104"/>
    </location>
</feature>
<keyword evidence="6" id="KW-1185">Reference proteome</keyword>
<dbReference type="PANTHER" id="PTHR12940:SF0">
    <property type="entry name" value="SPLICING FACTOR ESS-2 HOMOLOG"/>
    <property type="match status" value="1"/>
</dbReference>
<feature type="compositionally biased region" description="Basic and acidic residues" evidence="4">
    <location>
        <begin position="355"/>
        <end position="380"/>
    </location>
</feature>
<comment type="subcellular location">
    <subcellularLocation>
        <location evidence="1">Nucleus</location>
    </subcellularLocation>
</comment>
<dbReference type="OrthoDB" id="19679at2759"/>
<protein>
    <recommendedName>
        <fullName evidence="7">Nuclear protein Es2</fullName>
    </recommendedName>
</protein>
<feature type="region of interest" description="Disordered" evidence="4">
    <location>
        <begin position="345"/>
        <end position="420"/>
    </location>
</feature>
<feature type="region of interest" description="Disordered" evidence="4">
    <location>
        <begin position="199"/>
        <end position="218"/>
    </location>
</feature>
<accession>A0A8H3I268</accession>
<dbReference type="AlphaFoldDB" id="A0A8H3I268"/>
<proteinExistence type="inferred from homology"/>